<sequence>SWMFGVNGDGVGSALSRTSNLTQSQRTELLTAFQNGNVRTQLVVVRPRHVGSGVTQRLANDATFGANGSQKLNDIVIIEVPINP</sequence>
<comment type="caution">
    <text evidence="1">The sequence shown here is derived from an EMBL/GenBank/DDBJ whole genome shotgun (WGS) entry which is preliminary data.</text>
</comment>
<dbReference type="EMBL" id="JBHRSW010000053">
    <property type="protein sequence ID" value="MFC3123424.1"/>
    <property type="molecule type" value="Genomic_DNA"/>
</dbReference>
<protein>
    <submittedName>
        <fullName evidence="1">Uncharacterized protein</fullName>
    </submittedName>
</protein>
<proteinExistence type="predicted"/>
<name>A0ABV7FSU6_9ALTE</name>
<reference evidence="2" key="1">
    <citation type="journal article" date="2019" name="Int. J. Syst. Evol. Microbiol.">
        <title>The Global Catalogue of Microorganisms (GCM) 10K type strain sequencing project: providing services to taxonomists for standard genome sequencing and annotation.</title>
        <authorList>
            <consortium name="The Broad Institute Genomics Platform"/>
            <consortium name="The Broad Institute Genome Sequencing Center for Infectious Disease"/>
            <person name="Wu L."/>
            <person name="Ma J."/>
        </authorList>
    </citation>
    <scope>NUCLEOTIDE SEQUENCE [LARGE SCALE GENOMIC DNA]</scope>
    <source>
        <strain evidence="2">KCTC 52473</strain>
    </source>
</reference>
<keyword evidence="2" id="KW-1185">Reference proteome</keyword>
<dbReference type="Proteomes" id="UP001595478">
    <property type="component" value="Unassembled WGS sequence"/>
</dbReference>
<dbReference type="RefSeq" id="WP_376921543.1">
    <property type="nucleotide sequence ID" value="NZ_JBHRSW010000053.1"/>
</dbReference>
<organism evidence="1 2">
    <name type="scientific">Agaribacter flavus</name>
    <dbReference type="NCBI Taxonomy" id="1902781"/>
    <lineage>
        <taxon>Bacteria</taxon>
        <taxon>Pseudomonadati</taxon>
        <taxon>Pseudomonadota</taxon>
        <taxon>Gammaproteobacteria</taxon>
        <taxon>Alteromonadales</taxon>
        <taxon>Alteromonadaceae</taxon>
        <taxon>Agaribacter</taxon>
    </lineage>
</organism>
<accession>A0ABV7FSU6</accession>
<gene>
    <name evidence="1" type="ORF">ACFOHL_17530</name>
</gene>
<evidence type="ECO:0000313" key="2">
    <source>
        <dbReference type="Proteomes" id="UP001595478"/>
    </source>
</evidence>
<feature type="non-terminal residue" evidence="1">
    <location>
        <position position="1"/>
    </location>
</feature>
<evidence type="ECO:0000313" key="1">
    <source>
        <dbReference type="EMBL" id="MFC3123424.1"/>
    </source>
</evidence>